<feature type="binding site" evidence="6">
    <location>
        <position position="267"/>
    </location>
    <ligand>
        <name>Zn(2+)</name>
        <dbReference type="ChEBI" id="CHEBI:29105"/>
    </ligand>
</feature>
<dbReference type="OrthoDB" id="529367at2759"/>
<feature type="transmembrane region" description="Helical" evidence="7">
    <location>
        <begin position="136"/>
        <end position="159"/>
    </location>
</feature>
<comment type="subcellular location">
    <subcellularLocation>
        <location evidence="1">Membrane</location>
        <topology evidence="1">Multi-pass membrane protein</topology>
    </subcellularLocation>
</comment>
<reference evidence="8" key="1">
    <citation type="journal article" date="2020" name="Nat. Commun.">
        <title>Large-scale genome sequencing of mycorrhizal fungi provides insights into the early evolution of symbiotic traits.</title>
        <authorList>
            <person name="Miyauchi S."/>
            <person name="Kiss E."/>
            <person name="Kuo A."/>
            <person name="Drula E."/>
            <person name="Kohler A."/>
            <person name="Sanchez-Garcia M."/>
            <person name="Morin E."/>
            <person name="Andreopoulos B."/>
            <person name="Barry K.W."/>
            <person name="Bonito G."/>
            <person name="Buee M."/>
            <person name="Carver A."/>
            <person name="Chen C."/>
            <person name="Cichocki N."/>
            <person name="Clum A."/>
            <person name="Culley D."/>
            <person name="Crous P.W."/>
            <person name="Fauchery L."/>
            <person name="Girlanda M."/>
            <person name="Hayes R.D."/>
            <person name="Keri Z."/>
            <person name="LaButti K."/>
            <person name="Lipzen A."/>
            <person name="Lombard V."/>
            <person name="Magnuson J."/>
            <person name="Maillard F."/>
            <person name="Murat C."/>
            <person name="Nolan M."/>
            <person name="Ohm R.A."/>
            <person name="Pangilinan J."/>
            <person name="Pereira M.F."/>
            <person name="Perotto S."/>
            <person name="Peter M."/>
            <person name="Pfister S."/>
            <person name="Riley R."/>
            <person name="Sitrit Y."/>
            <person name="Stielow J.B."/>
            <person name="Szollosi G."/>
            <person name="Zifcakova L."/>
            <person name="Stursova M."/>
            <person name="Spatafora J.W."/>
            <person name="Tedersoo L."/>
            <person name="Vaario L.M."/>
            <person name="Yamada A."/>
            <person name="Yan M."/>
            <person name="Wang P."/>
            <person name="Xu J."/>
            <person name="Bruns T."/>
            <person name="Baldrian P."/>
            <person name="Vilgalys R."/>
            <person name="Dunand C."/>
            <person name="Henrissat B."/>
            <person name="Grigoriev I.V."/>
            <person name="Hibbett D."/>
            <person name="Nagy L.G."/>
            <person name="Martin F.M."/>
        </authorList>
    </citation>
    <scope>NUCLEOTIDE SEQUENCE</scope>
    <source>
        <strain evidence="8">UP504</strain>
    </source>
</reference>
<protein>
    <recommendedName>
        <fullName evidence="10">HlyIII-domain-containing protein</fullName>
    </recommendedName>
</protein>
<dbReference type="Proteomes" id="UP000886523">
    <property type="component" value="Unassembled WGS sequence"/>
</dbReference>
<feature type="transmembrane region" description="Helical" evidence="7">
    <location>
        <begin position="269"/>
        <end position="289"/>
    </location>
</feature>
<evidence type="ECO:0008006" key="10">
    <source>
        <dbReference type="Google" id="ProtNLM"/>
    </source>
</evidence>
<dbReference type="GO" id="GO:0016020">
    <property type="term" value="C:membrane"/>
    <property type="evidence" value="ECO:0007669"/>
    <property type="project" value="UniProtKB-SubCell"/>
</dbReference>
<feature type="transmembrane region" description="Helical" evidence="7">
    <location>
        <begin position="101"/>
        <end position="124"/>
    </location>
</feature>
<keyword evidence="5 7" id="KW-0472">Membrane</keyword>
<dbReference type="GO" id="GO:0038023">
    <property type="term" value="F:signaling receptor activity"/>
    <property type="evidence" value="ECO:0007669"/>
    <property type="project" value="TreeGrafter"/>
</dbReference>
<comment type="similarity">
    <text evidence="2">Belongs to the ADIPOR family.</text>
</comment>
<evidence type="ECO:0000256" key="4">
    <source>
        <dbReference type="ARBA" id="ARBA00022989"/>
    </source>
</evidence>
<keyword evidence="3 7" id="KW-0812">Transmembrane</keyword>
<keyword evidence="6" id="KW-0862">Zinc</keyword>
<feature type="transmembrane region" description="Helical" evidence="7">
    <location>
        <begin position="229"/>
        <end position="248"/>
    </location>
</feature>
<evidence type="ECO:0000256" key="1">
    <source>
        <dbReference type="ARBA" id="ARBA00004141"/>
    </source>
</evidence>
<evidence type="ECO:0000256" key="6">
    <source>
        <dbReference type="PIRSR" id="PIRSR604254-1"/>
    </source>
</evidence>
<feature type="binding site" evidence="6">
    <location>
        <position position="121"/>
    </location>
    <ligand>
        <name>Zn(2+)</name>
        <dbReference type="ChEBI" id="CHEBI:29105"/>
    </ligand>
</feature>
<proteinExistence type="inferred from homology"/>
<evidence type="ECO:0000256" key="5">
    <source>
        <dbReference type="ARBA" id="ARBA00023136"/>
    </source>
</evidence>
<dbReference type="GO" id="GO:0046872">
    <property type="term" value="F:metal ion binding"/>
    <property type="evidence" value="ECO:0007669"/>
    <property type="project" value="UniProtKB-KW"/>
</dbReference>
<comment type="caution">
    <text evidence="8">The sequence shown here is derived from an EMBL/GenBank/DDBJ whole genome shotgun (WGS) entry which is preliminary data.</text>
</comment>
<keyword evidence="9" id="KW-1185">Reference proteome</keyword>
<evidence type="ECO:0000256" key="3">
    <source>
        <dbReference type="ARBA" id="ARBA00022692"/>
    </source>
</evidence>
<feature type="transmembrane region" description="Helical" evidence="7">
    <location>
        <begin position="71"/>
        <end position="89"/>
    </location>
</feature>
<name>A0A9P6DXC3_9AGAM</name>
<organism evidence="8 9">
    <name type="scientific">Hydnum rufescens UP504</name>
    <dbReference type="NCBI Taxonomy" id="1448309"/>
    <lineage>
        <taxon>Eukaryota</taxon>
        <taxon>Fungi</taxon>
        <taxon>Dikarya</taxon>
        <taxon>Basidiomycota</taxon>
        <taxon>Agaricomycotina</taxon>
        <taxon>Agaricomycetes</taxon>
        <taxon>Cantharellales</taxon>
        <taxon>Hydnaceae</taxon>
        <taxon>Hydnum</taxon>
    </lineage>
</organism>
<dbReference type="InterPro" id="IPR004254">
    <property type="entry name" value="AdipoR/HlyIII-related"/>
</dbReference>
<sequence>MRRLSRTMPSKRSPTSKDNALTLSWDELPEWMKDNEYIQRGYRKELRTIRGCISSVYGYFHNETVNIHSHLGGAALFCFLALVTHPYVLSVHRSVTWKDIMGMYVFIGAAVFCLLSSATYHCLTCHSRDVAKRCHALDYAGIVVLIVGSFFPTLHYGFFCDPLPHNVYLACICSAGLVAAYIVLSPTYSTPTYRRARTTVFVSLGLVGIIPVTHGLFAVGFSRLSDEMGLLWILLSAACYLNGALIYASRVPERWYPGTFDIFGSSHQIFHIHVLFAVVAHYLSLLTAINHRHGLHGGVCLV</sequence>
<keyword evidence="6" id="KW-0479">Metal-binding</keyword>
<evidence type="ECO:0000256" key="2">
    <source>
        <dbReference type="ARBA" id="ARBA00007018"/>
    </source>
</evidence>
<dbReference type="Pfam" id="PF03006">
    <property type="entry name" value="HlyIII"/>
    <property type="match status" value="1"/>
</dbReference>
<dbReference type="PANTHER" id="PTHR20855">
    <property type="entry name" value="ADIPOR/PROGESTIN RECEPTOR-RELATED"/>
    <property type="match status" value="1"/>
</dbReference>
<dbReference type="AlphaFoldDB" id="A0A9P6DXC3"/>
<feature type="transmembrane region" description="Helical" evidence="7">
    <location>
        <begin position="165"/>
        <end position="184"/>
    </location>
</feature>
<evidence type="ECO:0000313" key="9">
    <source>
        <dbReference type="Proteomes" id="UP000886523"/>
    </source>
</evidence>
<dbReference type="GO" id="GO:0006882">
    <property type="term" value="P:intracellular zinc ion homeostasis"/>
    <property type="evidence" value="ECO:0007669"/>
    <property type="project" value="TreeGrafter"/>
</dbReference>
<keyword evidence="4 7" id="KW-1133">Transmembrane helix</keyword>
<evidence type="ECO:0000256" key="7">
    <source>
        <dbReference type="SAM" id="Phobius"/>
    </source>
</evidence>
<feature type="binding site" evidence="6">
    <location>
        <position position="271"/>
    </location>
    <ligand>
        <name>Zn(2+)</name>
        <dbReference type="ChEBI" id="CHEBI:29105"/>
    </ligand>
</feature>
<dbReference type="PANTHER" id="PTHR20855:SF52">
    <property type="entry name" value="ADIPONECTIN RECEPTOR PROTEIN"/>
    <property type="match status" value="1"/>
</dbReference>
<gene>
    <name evidence="8" type="ORF">BS47DRAFT_1316810</name>
</gene>
<feature type="transmembrane region" description="Helical" evidence="7">
    <location>
        <begin position="196"/>
        <end position="217"/>
    </location>
</feature>
<evidence type="ECO:0000313" key="8">
    <source>
        <dbReference type="EMBL" id="KAF9514463.1"/>
    </source>
</evidence>
<dbReference type="EMBL" id="MU128960">
    <property type="protein sequence ID" value="KAF9514463.1"/>
    <property type="molecule type" value="Genomic_DNA"/>
</dbReference>
<accession>A0A9P6DXC3</accession>